<keyword evidence="3" id="KW-1185">Reference proteome</keyword>
<dbReference type="PANTHER" id="PTHR40254">
    <property type="entry name" value="BLR0577 PROTEIN"/>
    <property type="match status" value="1"/>
</dbReference>
<dbReference type="AlphaFoldDB" id="A0A7W7QEF0"/>
<dbReference type="Pfam" id="PF13454">
    <property type="entry name" value="NAD_binding_9"/>
    <property type="match status" value="1"/>
</dbReference>
<comment type="caution">
    <text evidence="2">The sequence shown here is derived from an EMBL/GenBank/DDBJ whole genome shotgun (WGS) entry which is preliminary data.</text>
</comment>
<accession>A0A7W7QEF0</accession>
<evidence type="ECO:0000313" key="2">
    <source>
        <dbReference type="EMBL" id="MBB4911621.1"/>
    </source>
</evidence>
<evidence type="ECO:0000313" key="3">
    <source>
        <dbReference type="Proteomes" id="UP000520767"/>
    </source>
</evidence>
<proteinExistence type="predicted"/>
<gene>
    <name evidence="2" type="ORF">FHR82_007891</name>
</gene>
<organism evidence="2 3">
    <name type="scientific">Actinophytocola algeriensis</name>
    <dbReference type="NCBI Taxonomy" id="1768010"/>
    <lineage>
        <taxon>Bacteria</taxon>
        <taxon>Bacillati</taxon>
        <taxon>Actinomycetota</taxon>
        <taxon>Actinomycetes</taxon>
        <taxon>Pseudonocardiales</taxon>
        <taxon>Pseudonocardiaceae</taxon>
    </lineage>
</organism>
<evidence type="ECO:0000259" key="1">
    <source>
        <dbReference type="Pfam" id="PF13454"/>
    </source>
</evidence>
<sequence>MVCFRGNISGVGRWKGRENKVERRRVLIVGAGLAGTATAVRLLQFAREPVEIVVLERRAEYRQAGVAYHRESNHWQHVFNIQAGRMSAFREDVDDFVTWANHEADRNGWPPEWRDFTFTESGPAPRRIYPDYLSDRLAQAAREAMDGVTLVEVDGEAVDLDVRGEHADVVIRTADTGTRTVRADHVVLATGLERKYPSFAAAVMDHPAFVRHPYSAAGIERILGLRLDAVVAIVGTLLSAYDSAALLLRHGHTGKIHMISGSGLTLRTYPVDHRHRVVELPPPRLGAGTYDGTADFVRRVRAEWERACRWVRREHPEIPASVVSEHVAKAWEPYVPEILSGIPSADLRALLDRYGSLLAIKRVGVMAYTTELVEAAMTGGGPVTVTAGKVDGIHGTEAGTLVLSISGAVPHDIEADLVISNFGRESNYERVASPLWANLLRKGVACAHRRTGRGVEVDGCGNLVDSAGLPSGPVSVVGSPREGDEIVKNGRTGAFTFNLAAIKNHSVEVATSVLCRLESCYDSAAATLTDAPELTEAVSYSTMIEVRRMTARRRDHRQALTSRLEDSLRTIQAITTRHGTTTTDRAVRLAITEVAAAKLKDMSVTPRDLRILLGLENRMESVD</sequence>
<dbReference type="InterPro" id="IPR036188">
    <property type="entry name" value="FAD/NAD-bd_sf"/>
</dbReference>
<feature type="domain" description="FAD-dependent urate hydroxylase HpyO/Asp monooxygenase CreE-like FAD/NAD(P)-binding" evidence="1">
    <location>
        <begin position="28"/>
        <end position="191"/>
    </location>
</feature>
<dbReference type="Proteomes" id="UP000520767">
    <property type="component" value="Unassembled WGS sequence"/>
</dbReference>
<dbReference type="PANTHER" id="PTHR40254:SF1">
    <property type="entry name" value="BLR0577 PROTEIN"/>
    <property type="match status" value="1"/>
</dbReference>
<dbReference type="EMBL" id="JACHJQ010000010">
    <property type="protein sequence ID" value="MBB4911621.1"/>
    <property type="molecule type" value="Genomic_DNA"/>
</dbReference>
<dbReference type="RefSeq" id="WP_184815628.1">
    <property type="nucleotide sequence ID" value="NZ_JACHJQ010000010.1"/>
</dbReference>
<name>A0A7W7QEF0_9PSEU</name>
<dbReference type="InterPro" id="IPR038732">
    <property type="entry name" value="HpyO/CreE_NAD-binding"/>
</dbReference>
<protein>
    <submittedName>
        <fullName evidence="2">Putative NAD(P)/FAD-binding protein YdhS</fullName>
    </submittedName>
</protein>
<reference evidence="2 3" key="1">
    <citation type="submission" date="2020-08" db="EMBL/GenBank/DDBJ databases">
        <title>Genomic Encyclopedia of Type Strains, Phase III (KMG-III): the genomes of soil and plant-associated and newly described type strains.</title>
        <authorList>
            <person name="Whitman W."/>
        </authorList>
    </citation>
    <scope>NUCLEOTIDE SEQUENCE [LARGE SCALE GENOMIC DNA]</scope>
    <source>
        <strain evidence="2 3">CECT 8960</strain>
    </source>
</reference>
<dbReference type="Gene3D" id="3.50.50.60">
    <property type="entry name" value="FAD/NAD(P)-binding domain"/>
    <property type="match status" value="1"/>
</dbReference>
<dbReference type="SUPFAM" id="SSF51905">
    <property type="entry name" value="FAD/NAD(P)-binding domain"/>
    <property type="match status" value="1"/>
</dbReference>
<dbReference type="InterPro" id="IPR052189">
    <property type="entry name" value="L-asp_N-monooxygenase_NS-form"/>
</dbReference>